<keyword evidence="2" id="KW-1185">Reference proteome</keyword>
<accession>A0A502GCF2</accession>
<dbReference type="EMBL" id="RCZD01000008">
    <property type="protein sequence ID" value="TPG59947.1"/>
    <property type="molecule type" value="Genomic_DNA"/>
</dbReference>
<reference evidence="1 2" key="1">
    <citation type="journal article" date="2019" name="Environ. Microbiol.">
        <title>Species interactions and distinct microbial communities in high Arctic permafrost affected cryosols are associated with the CH4 and CO2 gas fluxes.</title>
        <authorList>
            <person name="Altshuler I."/>
            <person name="Hamel J."/>
            <person name="Turney S."/>
            <person name="Magnuson E."/>
            <person name="Levesque R."/>
            <person name="Greer C."/>
            <person name="Whyte L.G."/>
        </authorList>
    </citation>
    <scope>NUCLEOTIDE SEQUENCE [LARGE SCALE GENOMIC DNA]</scope>
    <source>
        <strain evidence="1 2">E4</strain>
    </source>
</reference>
<gene>
    <name evidence="1" type="ORF">EAH77_15380</name>
</gene>
<evidence type="ECO:0000313" key="1">
    <source>
        <dbReference type="EMBL" id="TPG59947.1"/>
    </source>
</evidence>
<protein>
    <submittedName>
        <fullName evidence="1">Uncharacterized protein</fullName>
    </submittedName>
</protein>
<sequence>MVKPAKFSIITGQIPGNLNLSEVAPSQEHIPLSFAAKEAEVFMLDPPAKGTQSSYKSLKLFTSNEKSEHNAWKSDIPQSVLKLDPAVIGIWDTTGVKKLTLAQAKSTNDRESYDSKYHQAGKTIVGSGVIIGTGYGPKIPRSTIFELGDILTRYTVSRMVGATIFTGVEFDTGVMPDKLGNNREVFSIELVTGNLIQPNFIKFNCEPPKKLNITSQAVLFEFLTDPVTQLYQVWY</sequence>
<dbReference type="AlphaFoldDB" id="A0A502GCF2"/>
<organism evidence="1 2">
    <name type="scientific">Ewingella americana</name>
    <dbReference type="NCBI Taxonomy" id="41202"/>
    <lineage>
        <taxon>Bacteria</taxon>
        <taxon>Pseudomonadati</taxon>
        <taxon>Pseudomonadota</taxon>
        <taxon>Gammaproteobacteria</taxon>
        <taxon>Enterobacterales</taxon>
        <taxon>Yersiniaceae</taxon>
        <taxon>Ewingella</taxon>
    </lineage>
</organism>
<evidence type="ECO:0000313" key="2">
    <source>
        <dbReference type="Proteomes" id="UP000317663"/>
    </source>
</evidence>
<proteinExistence type="predicted"/>
<dbReference type="Proteomes" id="UP000317663">
    <property type="component" value="Unassembled WGS sequence"/>
</dbReference>
<comment type="caution">
    <text evidence="1">The sequence shown here is derived from an EMBL/GenBank/DDBJ whole genome shotgun (WGS) entry which is preliminary data.</text>
</comment>
<name>A0A502GCF2_9GAMM</name>